<dbReference type="InterPro" id="IPR036770">
    <property type="entry name" value="Ankyrin_rpt-contain_sf"/>
</dbReference>
<dbReference type="InterPro" id="IPR002110">
    <property type="entry name" value="Ankyrin_rpt"/>
</dbReference>
<dbReference type="AlphaFoldDB" id="A0A9P0F735"/>
<dbReference type="OrthoDB" id="4429489at2759"/>
<dbReference type="PANTHER" id="PTHR24173:SF78">
    <property type="entry name" value="PROTEIN FEM-1 HOMOLOG B"/>
    <property type="match status" value="1"/>
</dbReference>
<feature type="repeat" description="ANK" evidence="7">
    <location>
        <begin position="98"/>
        <end position="130"/>
    </location>
</feature>
<keyword evidence="9" id="KW-1185">Reference proteome</keyword>
<keyword evidence="4 7" id="KW-0040">ANK repeat</keyword>
<dbReference type="Pfam" id="PF12796">
    <property type="entry name" value="Ank_2"/>
    <property type="match status" value="2"/>
</dbReference>
<dbReference type="PANTHER" id="PTHR24173">
    <property type="entry name" value="ANKYRIN REPEAT CONTAINING"/>
    <property type="match status" value="1"/>
</dbReference>
<evidence type="ECO:0000313" key="8">
    <source>
        <dbReference type="EMBL" id="CAH0392464.1"/>
    </source>
</evidence>
<evidence type="ECO:0000256" key="7">
    <source>
        <dbReference type="PROSITE-ProRule" id="PRU00023"/>
    </source>
</evidence>
<accession>A0A9P0F735</accession>
<sequence length="674" mass="75955">MSCELLKNYCSNLIHESRVFYFARDGMAMSLYTILADLDLEQVRKLLNKQVVDAEGQRCTPLIIAAHHGHDKVVKVLLKFPVDLEQEGLVKLNSFTVKGASALWCAAGSGHLNVVKTLVKAGADVNHATHTMSTPLRAACFEGRLDIVQYLYDHGADIHKANIFNNSCLMLAAYKGHLDVVSYLLEKGADPMQHAKCEGTVLHYAAENGNVEVIKELLNHGAVMTKNNYGLTPVLVAAERTRAAAVEYFVTRPELSLEEKIDALELLGASFACDKDNYDLTKASHYLERSMDMRYSDPDNIIRKPKFTPIPAYQNWIESQTPEDVRALRLNGNSLYNEALTVRERILGSNNPEVPAAVVYRGAIFADHANFHRCIDLWLHALHLSQSNRVCVSKDLLRFAQIFSQMIYLDEYLKFSHVEEVLAAAVLEFERNKERIEINKQLGEDTTSLQERVESNVITALYILVILTKVMKLCDETEGYRVRQLIFRLNKLRVTSRQGQTLLHLCLDSETPVDNFHTNDVCKFPCLATAKLLIQCGADVNAMDSSRNTPLHVIVCVQKPINDYLTVHSIIKELTEAGAHIDTVNKDGKTPFEAATRGVAEIILSMQRQLSLKCMAAKVVKQNNIPYQGLVPKALESFIELHGTVSRRKKKKYMRLVARHRKLYRSNLHECLQL</sequence>
<dbReference type="SUPFAM" id="SSF48403">
    <property type="entry name" value="Ankyrin repeat"/>
    <property type="match status" value="2"/>
</dbReference>
<dbReference type="KEGG" id="btab:109031359"/>
<dbReference type="PRINTS" id="PR01415">
    <property type="entry name" value="ANKYRIN"/>
</dbReference>
<dbReference type="SMART" id="SM00248">
    <property type="entry name" value="ANK"/>
    <property type="match status" value="8"/>
</dbReference>
<reference evidence="8" key="1">
    <citation type="submission" date="2021-12" db="EMBL/GenBank/DDBJ databases">
        <authorList>
            <person name="King R."/>
        </authorList>
    </citation>
    <scope>NUCLEOTIDE SEQUENCE</scope>
</reference>
<keyword evidence="3" id="KW-0833">Ubl conjugation pathway</keyword>
<evidence type="ECO:0000256" key="1">
    <source>
        <dbReference type="ARBA" id="ARBA00004906"/>
    </source>
</evidence>
<proteinExistence type="inferred from homology"/>
<protein>
    <recommendedName>
        <fullName evidence="6">Protein fem-1 homolog B</fullName>
    </recommendedName>
</protein>
<dbReference type="Gene3D" id="1.25.40.20">
    <property type="entry name" value="Ankyrin repeat-containing domain"/>
    <property type="match status" value="3"/>
</dbReference>
<comment type="pathway">
    <text evidence="1">Protein modification; protein ubiquitination.</text>
</comment>
<feature type="repeat" description="ANK" evidence="7">
    <location>
        <begin position="164"/>
        <end position="196"/>
    </location>
</feature>
<evidence type="ECO:0000256" key="3">
    <source>
        <dbReference type="ARBA" id="ARBA00022786"/>
    </source>
</evidence>
<dbReference type="PROSITE" id="PS50088">
    <property type="entry name" value="ANK_REPEAT"/>
    <property type="match status" value="4"/>
</dbReference>
<evidence type="ECO:0000256" key="4">
    <source>
        <dbReference type="ARBA" id="ARBA00023043"/>
    </source>
</evidence>
<feature type="repeat" description="ANK" evidence="7">
    <location>
        <begin position="200"/>
        <end position="229"/>
    </location>
</feature>
<evidence type="ECO:0000313" key="9">
    <source>
        <dbReference type="Proteomes" id="UP001152759"/>
    </source>
</evidence>
<dbReference type="Pfam" id="PF00023">
    <property type="entry name" value="Ank"/>
    <property type="match status" value="1"/>
</dbReference>
<evidence type="ECO:0000256" key="6">
    <source>
        <dbReference type="ARBA" id="ARBA00072197"/>
    </source>
</evidence>
<organism evidence="8 9">
    <name type="scientific">Bemisia tabaci</name>
    <name type="common">Sweetpotato whitefly</name>
    <name type="synonym">Aleurodes tabaci</name>
    <dbReference type="NCBI Taxonomy" id="7038"/>
    <lineage>
        <taxon>Eukaryota</taxon>
        <taxon>Metazoa</taxon>
        <taxon>Ecdysozoa</taxon>
        <taxon>Arthropoda</taxon>
        <taxon>Hexapoda</taxon>
        <taxon>Insecta</taxon>
        <taxon>Pterygota</taxon>
        <taxon>Neoptera</taxon>
        <taxon>Paraneoptera</taxon>
        <taxon>Hemiptera</taxon>
        <taxon>Sternorrhyncha</taxon>
        <taxon>Aleyrodoidea</taxon>
        <taxon>Aleyrodidae</taxon>
        <taxon>Aleyrodinae</taxon>
        <taxon>Bemisia</taxon>
    </lineage>
</organism>
<dbReference type="PROSITE" id="PS50297">
    <property type="entry name" value="ANK_REP_REGION"/>
    <property type="match status" value="4"/>
</dbReference>
<dbReference type="EMBL" id="OU963867">
    <property type="protein sequence ID" value="CAH0392464.1"/>
    <property type="molecule type" value="Genomic_DNA"/>
</dbReference>
<feature type="repeat" description="ANK" evidence="7">
    <location>
        <begin position="131"/>
        <end position="163"/>
    </location>
</feature>
<comment type="similarity">
    <text evidence="5">Belongs to the fem-1 family.</text>
</comment>
<gene>
    <name evidence="8" type="ORF">BEMITA_LOCUS10981</name>
</gene>
<dbReference type="GO" id="GO:0005737">
    <property type="term" value="C:cytoplasm"/>
    <property type="evidence" value="ECO:0007669"/>
    <property type="project" value="UniProtKB-SubCell"/>
</dbReference>
<dbReference type="Proteomes" id="UP001152759">
    <property type="component" value="Chromosome 6"/>
</dbReference>
<evidence type="ECO:0000256" key="2">
    <source>
        <dbReference type="ARBA" id="ARBA00022737"/>
    </source>
</evidence>
<keyword evidence="2" id="KW-0677">Repeat</keyword>
<evidence type="ECO:0000256" key="5">
    <source>
        <dbReference type="ARBA" id="ARBA00038500"/>
    </source>
</evidence>
<name>A0A9P0F735_BEMTA</name>